<dbReference type="GO" id="GO:0002250">
    <property type="term" value="P:adaptive immune response"/>
    <property type="evidence" value="ECO:0007669"/>
    <property type="project" value="UniProtKB-KW"/>
</dbReference>
<dbReference type="AlphaFoldDB" id="A0A8C0WEI9"/>
<evidence type="ECO:0000256" key="2">
    <source>
        <dbReference type="ARBA" id="ARBA00023130"/>
    </source>
</evidence>
<dbReference type="InterPro" id="IPR003599">
    <property type="entry name" value="Ig_sub"/>
</dbReference>
<dbReference type="InterPro" id="IPR036179">
    <property type="entry name" value="Ig-like_dom_sf"/>
</dbReference>
<dbReference type="GO" id="GO:0019814">
    <property type="term" value="C:immunoglobulin complex"/>
    <property type="evidence" value="ECO:0007669"/>
    <property type="project" value="UniProtKB-KW"/>
</dbReference>
<dbReference type="Gene3D" id="2.60.40.10">
    <property type="entry name" value="Immunoglobulins"/>
    <property type="match status" value="1"/>
</dbReference>
<evidence type="ECO:0000259" key="4">
    <source>
        <dbReference type="PROSITE" id="PS50835"/>
    </source>
</evidence>
<dbReference type="FunFam" id="2.60.40.10:FF:001259">
    <property type="entry name" value="Immunoglobulin heavy variable 13-2"/>
    <property type="match status" value="1"/>
</dbReference>
<keyword evidence="2" id="KW-1064">Adaptive immunity</keyword>
<protein>
    <recommendedName>
        <fullName evidence="4">Ig-like domain-containing protein</fullName>
    </recommendedName>
</protein>
<evidence type="ECO:0000313" key="5">
    <source>
        <dbReference type="Ensembl" id="ENSCCNP00000010059.1"/>
    </source>
</evidence>
<dbReference type="Pfam" id="PF07686">
    <property type="entry name" value="V-set"/>
    <property type="match status" value="1"/>
</dbReference>
<dbReference type="Ensembl" id="ENSCCNT00000013236.1">
    <property type="protein sequence ID" value="ENSCCNP00000010059.1"/>
    <property type="gene ID" value="ENSCCNG00000010577.1"/>
</dbReference>
<dbReference type="SUPFAM" id="SSF48726">
    <property type="entry name" value="Immunoglobulin"/>
    <property type="match status" value="1"/>
</dbReference>
<dbReference type="SMART" id="SM00406">
    <property type="entry name" value="IGv"/>
    <property type="match status" value="1"/>
</dbReference>
<name>A0A8C0WEI9_CASCN</name>
<dbReference type="InterPro" id="IPR013106">
    <property type="entry name" value="Ig_V-set"/>
</dbReference>
<dbReference type="GO" id="GO:0005576">
    <property type="term" value="C:extracellular region"/>
    <property type="evidence" value="ECO:0007669"/>
    <property type="project" value="UniProtKB-ARBA"/>
</dbReference>
<dbReference type="PROSITE" id="PS50835">
    <property type="entry name" value="IG_LIKE"/>
    <property type="match status" value="1"/>
</dbReference>
<dbReference type="PANTHER" id="PTHR23266">
    <property type="entry name" value="IMMUNOGLOBULIN HEAVY CHAIN"/>
    <property type="match status" value="1"/>
</dbReference>
<dbReference type="InterPro" id="IPR007110">
    <property type="entry name" value="Ig-like_dom"/>
</dbReference>
<reference evidence="5" key="1">
    <citation type="submission" date="2023-09" db="UniProtKB">
        <authorList>
            <consortium name="Ensembl"/>
        </authorList>
    </citation>
    <scope>IDENTIFICATION</scope>
</reference>
<dbReference type="InterPro" id="IPR050199">
    <property type="entry name" value="IgHV"/>
</dbReference>
<evidence type="ECO:0000256" key="1">
    <source>
        <dbReference type="ARBA" id="ARBA00022859"/>
    </source>
</evidence>
<keyword evidence="1" id="KW-0391">Immunity</keyword>
<feature type="domain" description="Ig-like" evidence="4">
    <location>
        <begin position="19"/>
        <end position="103"/>
    </location>
</feature>
<proteinExistence type="predicted"/>
<organism evidence="5">
    <name type="scientific">Castor canadensis</name>
    <name type="common">American beaver</name>
    <dbReference type="NCBI Taxonomy" id="51338"/>
    <lineage>
        <taxon>Eukaryota</taxon>
        <taxon>Metazoa</taxon>
        <taxon>Chordata</taxon>
        <taxon>Craniata</taxon>
        <taxon>Vertebrata</taxon>
        <taxon>Euteleostomi</taxon>
        <taxon>Mammalia</taxon>
        <taxon>Eutheria</taxon>
        <taxon>Euarchontoglires</taxon>
        <taxon>Glires</taxon>
        <taxon>Rodentia</taxon>
        <taxon>Castorimorpha</taxon>
        <taxon>Castoridae</taxon>
        <taxon>Castor</taxon>
    </lineage>
</organism>
<accession>A0A8C0WEI9</accession>
<dbReference type="SMART" id="SM00409">
    <property type="entry name" value="IG"/>
    <property type="match status" value="1"/>
</dbReference>
<dbReference type="InterPro" id="IPR013783">
    <property type="entry name" value="Ig-like_fold"/>
</dbReference>
<evidence type="ECO:0000256" key="3">
    <source>
        <dbReference type="ARBA" id="ARBA00043265"/>
    </source>
</evidence>
<keyword evidence="3" id="KW-1280">Immunoglobulin</keyword>
<sequence length="126" mass="13856">MFAGVQCEVQLVESRGGLVKPGASLKLSCAASGFTFSNYAMHWVHQAPGKELEWLSSISGDDGSTSYADLVKGRFTISRDNNKNTLYLQMTSLRAEETVTYYCAKDTVYELQCFLIFTVSALGKCT</sequence>